<evidence type="ECO:0000256" key="5">
    <source>
        <dbReference type="ARBA" id="ARBA00022538"/>
    </source>
</evidence>
<sequence length="759" mass="83905">MPAGTVPPSRLAKVCRVTIFVSIFLLVTDSRLRPAFLSKFSADPTAASDSSHKSIAQEGRSFFQREVALADKPDSSVLLRRIRRQAEEEEETTEEPTEENEEQDGDGAVPSEENEEGEEAAEKPEKEGETEEEEEPEEEATTVRTRRSTTRTTTTKKTTTVSPLTTTDDDDDDVTSVANASHSTGGPEAATENDCSVPAIRQFPPDAFSQRARQYGAIIIHLSVVVYMFVSLAIVCDDYFCGSLEQVCKRLNLSEDVAGATLMAAGSSAPELFASLIGVFVAKGDVGTGTIVGSAVFNIMFVVGTCAFFAGNEGAQLSWWPIIRDTGFYWISIAVLIGALHDGYVTWYESLIMLMLYGLYVVTMLYNTRIYNFVVQKTGWTGPVQGIEETERLAGGGGRFNKIVYSGYEQFTNETDETPMASQKPSSITVAADERIRRNPRKLTFANAALRIMMSPRYFYPRTRFIAAARFVIGENQVHAHEKRRGRIAATFSNAANHSLDSDYGTEARINETNRGKFRAARSFEVISDEFEKWRIRPQPGAGYPAFARWIILYPIYFVLYYTIPDSKKERFAKWYLATFGISIAWIAVFSYIMVWMVTVVGHTLAIPDSIMGITFLAAGTSIPDAMASLIVARQGMVDMAVSNSIGSNVFDILIGLALPWFLSCAIIYPGTAVKINSNGLVFNAVLLFFSVVVANVGFRSQGWRLTRQLGMIFYGTYGIYLLLAVMIEYNVFGYVNPPMCTDEEADLKEGLISVTKAP</sequence>
<feature type="transmembrane region" description="Helical" evidence="18">
    <location>
        <begin position="257"/>
        <end position="282"/>
    </location>
</feature>
<proteinExistence type="inferred from homology"/>
<feature type="transmembrane region" description="Helical" evidence="18">
    <location>
        <begin position="681"/>
        <end position="699"/>
    </location>
</feature>
<dbReference type="NCBIfam" id="TIGR00367">
    <property type="entry name" value="calcium/sodium antiporter"/>
    <property type="match status" value="1"/>
</dbReference>
<keyword evidence="13" id="KW-0915">Sodium</keyword>
<evidence type="ECO:0000256" key="3">
    <source>
        <dbReference type="ARBA" id="ARBA00022448"/>
    </source>
</evidence>
<evidence type="ECO:0000256" key="17">
    <source>
        <dbReference type="SAM" id="MobiDB-lite"/>
    </source>
</evidence>
<feature type="domain" description="Sodium/calcium exchanger membrane region" evidence="19">
    <location>
        <begin position="576"/>
        <end position="726"/>
    </location>
</feature>
<feature type="transmembrane region" description="Helical" evidence="18">
    <location>
        <begin position="576"/>
        <end position="599"/>
    </location>
</feature>
<dbReference type="Pfam" id="PF01699">
    <property type="entry name" value="Na_Ca_ex"/>
    <property type="match status" value="2"/>
</dbReference>
<feature type="transmembrane region" description="Helical" evidence="18">
    <location>
        <begin position="322"/>
        <end position="341"/>
    </location>
</feature>
<organism evidence="20 21">
    <name type="scientific">Ramazzottius varieornatus</name>
    <name type="common">Water bear</name>
    <name type="synonym">Tardigrade</name>
    <dbReference type="NCBI Taxonomy" id="947166"/>
    <lineage>
        <taxon>Eukaryota</taxon>
        <taxon>Metazoa</taxon>
        <taxon>Ecdysozoa</taxon>
        <taxon>Tardigrada</taxon>
        <taxon>Eutardigrada</taxon>
        <taxon>Parachela</taxon>
        <taxon>Hypsibioidea</taxon>
        <taxon>Ramazzottiidae</taxon>
        <taxon>Ramazzottius</taxon>
    </lineage>
</organism>
<dbReference type="EMBL" id="BDGG01000004">
    <property type="protein sequence ID" value="GAU98352.1"/>
    <property type="molecule type" value="Genomic_DNA"/>
</dbReference>
<evidence type="ECO:0000256" key="15">
    <source>
        <dbReference type="ARBA" id="ARBA00023136"/>
    </source>
</evidence>
<feature type="domain" description="Sodium/calcium exchanger membrane region" evidence="19">
    <location>
        <begin position="224"/>
        <end position="365"/>
    </location>
</feature>
<dbReference type="PANTHER" id="PTHR10846:SF73">
    <property type="entry name" value="SODIUM_CALCIUM EXCHANGER MEMBRANE REGION DOMAIN-CONTAINING PROTEIN"/>
    <property type="match status" value="1"/>
</dbReference>
<keyword evidence="9" id="KW-0106">Calcium</keyword>
<dbReference type="PANTHER" id="PTHR10846">
    <property type="entry name" value="SODIUM/POTASSIUM/CALCIUM EXCHANGER"/>
    <property type="match status" value="1"/>
</dbReference>
<protein>
    <recommendedName>
        <fullName evidence="19">Sodium/calcium exchanger membrane region domain-containing protein</fullName>
    </recommendedName>
</protein>
<feature type="compositionally biased region" description="Acidic residues" evidence="17">
    <location>
        <begin position="87"/>
        <end position="105"/>
    </location>
</feature>
<comment type="caution">
    <text evidence="20">The sequence shown here is derived from an EMBL/GenBank/DDBJ whole genome shotgun (WGS) entry which is preliminary data.</text>
</comment>
<dbReference type="GO" id="GO:0005886">
    <property type="term" value="C:plasma membrane"/>
    <property type="evidence" value="ECO:0007669"/>
    <property type="project" value="TreeGrafter"/>
</dbReference>
<dbReference type="FunFam" id="1.20.1420.30:FF:000009">
    <property type="entry name" value="sodium/potassium/calcium exchanger 5 isoform X2"/>
    <property type="match status" value="1"/>
</dbReference>
<keyword evidence="21" id="KW-1185">Reference proteome</keyword>
<keyword evidence="7 18" id="KW-0812">Transmembrane</keyword>
<evidence type="ECO:0000256" key="4">
    <source>
        <dbReference type="ARBA" id="ARBA00022449"/>
    </source>
</evidence>
<dbReference type="Gene3D" id="1.20.1420.30">
    <property type="entry name" value="NCX, central ion-binding region"/>
    <property type="match status" value="2"/>
</dbReference>
<feature type="transmembrane region" description="Helical" evidence="18">
    <location>
        <begin position="645"/>
        <end position="669"/>
    </location>
</feature>
<keyword evidence="16" id="KW-0739">Sodium transport</keyword>
<evidence type="ECO:0000256" key="10">
    <source>
        <dbReference type="ARBA" id="ARBA00022847"/>
    </source>
</evidence>
<comment type="subcellular location">
    <subcellularLocation>
        <location evidence="1">Membrane</location>
        <topology evidence="1">Multi-pass membrane protein</topology>
    </subcellularLocation>
</comment>
<gene>
    <name evidence="20" type="primary">RvY_09510-1</name>
    <name evidence="20" type="synonym">RvY_09510.1</name>
    <name evidence="20" type="ORF">RvY_09510</name>
</gene>
<keyword evidence="6" id="KW-0109">Calcium transport</keyword>
<dbReference type="AlphaFoldDB" id="A0A1D1VE55"/>
<reference evidence="20 21" key="1">
    <citation type="journal article" date="2016" name="Nat. Commun.">
        <title>Extremotolerant tardigrade genome and improved radiotolerance of human cultured cells by tardigrade-unique protein.</title>
        <authorList>
            <person name="Hashimoto T."/>
            <person name="Horikawa D.D."/>
            <person name="Saito Y."/>
            <person name="Kuwahara H."/>
            <person name="Kozuka-Hata H."/>
            <person name="Shin-I T."/>
            <person name="Minakuchi Y."/>
            <person name="Ohishi K."/>
            <person name="Motoyama A."/>
            <person name="Aizu T."/>
            <person name="Enomoto A."/>
            <person name="Kondo K."/>
            <person name="Tanaka S."/>
            <person name="Hara Y."/>
            <person name="Koshikawa S."/>
            <person name="Sagara H."/>
            <person name="Miura T."/>
            <person name="Yokobori S."/>
            <person name="Miyagawa K."/>
            <person name="Suzuki Y."/>
            <person name="Kubo T."/>
            <person name="Oyama M."/>
            <person name="Kohara Y."/>
            <person name="Fujiyama A."/>
            <person name="Arakawa K."/>
            <person name="Katayama T."/>
            <person name="Toyoda A."/>
            <person name="Kunieda T."/>
        </authorList>
    </citation>
    <scope>NUCLEOTIDE SEQUENCE [LARGE SCALE GENOMIC DNA]</scope>
    <source>
        <strain evidence="20 21">YOKOZUNA-1</strain>
    </source>
</reference>
<feature type="transmembrane region" description="Helical" evidence="18">
    <location>
        <begin position="215"/>
        <end position="236"/>
    </location>
</feature>
<evidence type="ECO:0000313" key="21">
    <source>
        <dbReference type="Proteomes" id="UP000186922"/>
    </source>
</evidence>
<feature type="region of interest" description="Disordered" evidence="17">
    <location>
        <begin position="86"/>
        <end position="192"/>
    </location>
</feature>
<dbReference type="STRING" id="947166.A0A1D1VE55"/>
<dbReference type="GO" id="GO:0005262">
    <property type="term" value="F:calcium channel activity"/>
    <property type="evidence" value="ECO:0007669"/>
    <property type="project" value="TreeGrafter"/>
</dbReference>
<keyword evidence="11" id="KW-0630">Potassium</keyword>
<keyword evidence="8" id="KW-0732">Signal</keyword>
<comment type="similarity">
    <text evidence="2">Belongs to the Ca(2+):cation antiporter (CaCA) (TC 2.A.19) family. SLC24A subfamily.</text>
</comment>
<feature type="transmembrane region" description="Helical" evidence="18">
    <location>
        <begin position="347"/>
        <end position="367"/>
    </location>
</feature>
<dbReference type="GO" id="GO:0008273">
    <property type="term" value="F:calcium, potassium:sodium antiporter activity"/>
    <property type="evidence" value="ECO:0007669"/>
    <property type="project" value="TreeGrafter"/>
</dbReference>
<evidence type="ECO:0000256" key="1">
    <source>
        <dbReference type="ARBA" id="ARBA00004141"/>
    </source>
</evidence>
<dbReference type="InterPro" id="IPR004837">
    <property type="entry name" value="NaCa_Exmemb"/>
</dbReference>
<evidence type="ECO:0000313" key="20">
    <source>
        <dbReference type="EMBL" id="GAU98352.1"/>
    </source>
</evidence>
<keyword evidence="15 18" id="KW-0472">Membrane</keyword>
<keyword evidence="3" id="KW-0813">Transport</keyword>
<evidence type="ECO:0000256" key="8">
    <source>
        <dbReference type="ARBA" id="ARBA00022729"/>
    </source>
</evidence>
<evidence type="ECO:0000256" key="12">
    <source>
        <dbReference type="ARBA" id="ARBA00022989"/>
    </source>
</evidence>
<evidence type="ECO:0000259" key="19">
    <source>
        <dbReference type="Pfam" id="PF01699"/>
    </source>
</evidence>
<dbReference type="GO" id="GO:0015293">
    <property type="term" value="F:symporter activity"/>
    <property type="evidence" value="ECO:0007669"/>
    <property type="project" value="UniProtKB-KW"/>
</dbReference>
<evidence type="ECO:0000256" key="6">
    <source>
        <dbReference type="ARBA" id="ARBA00022568"/>
    </source>
</evidence>
<evidence type="ECO:0000256" key="9">
    <source>
        <dbReference type="ARBA" id="ARBA00022837"/>
    </source>
</evidence>
<keyword evidence="12 18" id="KW-1133">Transmembrane helix</keyword>
<name>A0A1D1VE55_RAMVA</name>
<evidence type="ECO:0000256" key="2">
    <source>
        <dbReference type="ARBA" id="ARBA00005364"/>
    </source>
</evidence>
<feature type="transmembrane region" description="Helical" evidence="18">
    <location>
        <begin position="288"/>
        <end position="310"/>
    </location>
</feature>
<evidence type="ECO:0000256" key="14">
    <source>
        <dbReference type="ARBA" id="ARBA00023065"/>
    </source>
</evidence>
<keyword evidence="14" id="KW-0406">Ion transport</keyword>
<accession>A0A1D1VE55</accession>
<evidence type="ECO:0000256" key="7">
    <source>
        <dbReference type="ARBA" id="ARBA00022692"/>
    </source>
</evidence>
<dbReference type="InterPro" id="IPR004481">
    <property type="entry name" value="K/Na/Ca-exchanger"/>
</dbReference>
<feature type="transmembrane region" description="Helical" evidence="18">
    <location>
        <begin position="611"/>
        <end position="633"/>
    </location>
</feature>
<dbReference type="GO" id="GO:0006874">
    <property type="term" value="P:intracellular calcium ion homeostasis"/>
    <property type="evidence" value="ECO:0007669"/>
    <property type="project" value="TreeGrafter"/>
</dbReference>
<feature type="compositionally biased region" description="Low complexity" evidence="17">
    <location>
        <begin position="150"/>
        <end position="166"/>
    </location>
</feature>
<dbReference type="OrthoDB" id="2127281at2759"/>
<evidence type="ECO:0000256" key="11">
    <source>
        <dbReference type="ARBA" id="ARBA00022958"/>
    </source>
</evidence>
<evidence type="ECO:0000256" key="18">
    <source>
        <dbReference type="SAM" id="Phobius"/>
    </source>
</evidence>
<evidence type="ECO:0000256" key="13">
    <source>
        <dbReference type="ARBA" id="ARBA00023053"/>
    </source>
</evidence>
<feature type="compositionally biased region" description="Acidic residues" evidence="17">
    <location>
        <begin position="128"/>
        <end position="140"/>
    </location>
</feature>
<dbReference type="Proteomes" id="UP000186922">
    <property type="component" value="Unassembled WGS sequence"/>
</dbReference>
<evidence type="ECO:0000256" key="16">
    <source>
        <dbReference type="ARBA" id="ARBA00023201"/>
    </source>
</evidence>
<dbReference type="InterPro" id="IPR044880">
    <property type="entry name" value="NCX_ion-bd_dom_sf"/>
</dbReference>
<keyword evidence="5" id="KW-0633">Potassium transport</keyword>
<keyword evidence="4" id="KW-0050">Antiport</keyword>
<feature type="transmembrane region" description="Helical" evidence="18">
    <location>
        <begin position="711"/>
        <end position="730"/>
    </location>
</feature>
<keyword evidence="10" id="KW-0769">Symport</keyword>